<evidence type="ECO:0000256" key="1">
    <source>
        <dbReference type="SAM" id="Coils"/>
    </source>
</evidence>
<reference evidence="3" key="1">
    <citation type="submission" date="2021-01" db="EMBL/GenBank/DDBJ databases">
        <authorList>
            <person name="Corre E."/>
            <person name="Pelletier E."/>
            <person name="Niang G."/>
            <person name="Scheremetjew M."/>
            <person name="Finn R."/>
            <person name="Kale V."/>
            <person name="Holt S."/>
            <person name="Cochrane G."/>
            <person name="Meng A."/>
            <person name="Brown T."/>
            <person name="Cohen L."/>
        </authorList>
    </citation>
    <scope>NUCLEOTIDE SEQUENCE</scope>
    <source>
        <strain evidence="3">CCMP 2712</strain>
    </source>
</reference>
<sequence length="221" mass="25431">MIRMEGQRSDRCSREFRDHRACFSRKTSMGRGGRYVPLDDSSCEEPRQRPQARPVGALFRSSRGSKKGGLDDSGELPCSASDSLELSKIILESTGGKCNKSLEEEGRSSQSRRVGGRLGSFEGWREHGEEDKKETECNDLYKLIKSMNQKNKTLMNVTEELLIEKKRLESAARILRQQLEEKDRLVMELQIENSDMRMRAEVLSQENQQLKERLKLKQMSR</sequence>
<proteinExistence type="predicted"/>
<organism evidence="3">
    <name type="scientific">Guillardia theta</name>
    <name type="common">Cryptophyte</name>
    <name type="synonym">Cryptomonas phi</name>
    <dbReference type="NCBI Taxonomy" id="55529"/>
    <lineage>
        <taxon>Eukaryota</taxon>
        <taxon>Cryptophyceae</taxon>
        <taxon>Pyrenomonadales</taxon>
        <taxon>Geminigeraceae</taxon>
        <taxon>Guillardia</taxon>
    </lineage>
</organism>
<dbReference type="AlphaFoldDB" id="A0A7S4NMP3"/>
<evidence type="ECO:0000256" key="2">
    <source>
        <dbReference type="SAM" id="MobiDB-lite"/>
    </source>
</evidence>
<feature type="region of interest" description="Disordered" evidence="2">
    <location>
        <begin position="27"/>
        <end position="77"/>
    </location>
</feature>
<gene>
    <name evidence="3" type="ORF">GTHE00462_LOCUS14666</name>
</gene>
<feature type="region of interest" description="Disordered" evidence="2">
    <location>
        <begin position="99"/>
        <end position="119"/>
    </location>
</feature>
<keyword evidence="1" id="KW-0175">Coiled coil</keyword>
<protein>
    <submittedName>
        <fullName evidence="3">Uncharacterized protein</fullName>
    </submittedName>
</protein>
<evidence type="ECO:0000313" key="3">
    <source>
        <dbReference type="EMBL" id="CAE2298530.1"/>
    </source>
</evidence>
<accession>A0A7S4NMP3</accession>
<dbReference type="EMBL" id="HBKN01018600">
    <property type="protein sequence ID" value="CAE2298530.1"/>
    <property type="molecule type" value="Transcribed_RNA"/>
</dbReference>
<feature type="coiled-coil region" evidence="1">
    <location>
        <begin position="158"/>
        <end position="220"/>
    </location>
</feature>
<name>A0A7S4NMP3_GUITH</name>